<dbReference type="InterPro" id="IPR010836">
    <property type="entry name" value="SapC"/>
</dbReference>
<name>A0L643_MAGMM</name>
<evidence type="ECO:0000313" key="2">
    <source>
        <dbReference type="Proteomes" id="UP000002586"/>
    </source>
</evidence>
<sequence>MTAQWPSPPGFGPVRPLDRVRHRGLGLKAGSQAFALKNPAIRIALSEFFPACRDYPIIFARTAPSLPVIPMIITGIRQEENIFISRKGNWRKPYYVPAFVRGHPFCLVQLKRGTTAQGQASMQRIVCVDEEMLEPNDRPFIDYRGKDTPAWIYINKLLMEAEEMKPKGERFIQALEEHQLLIEMHVGGGAHSHVHMFRVDENRFHALTPELAQQWLKNGYLRLIHAHLLSLDNFNRLAQLRQKWLEG</sequence>
<keyword evidence="2" id="KW-1185">Reference proteome</keyword>
<protein>
    <recommendedName>
        <fullName evidence="3">SapC family protein</fullName>
    </recommendedName>
</protein>
<organism evidence="1 2">
    <name type="scientific">Magnetococcus marinus (strain ATCC BAA-1437 / JCM 17883 / MC-1)</name>
    <dbReference type="NCBI Taxonomy" id="156889"/>
    <lineage>
        <taxon>Bacteria</taxon>
        <taxon>Pseudomonadati</taxon>
        <taxon>Pseudomonadota</taxon>
        <taxon>Magnetococcia</taxon>
        <taxon>Magnetococcales</taxon>
        <taxon>Magnetococcaceae</taxon>
        <taxon>Magnetococcus</taxon>
    </lineage>
</organism>
<proteinExistence type="predicted"/>
<dbReference type="Proteomes" id="UP000002586">
    <property type="component" value="Chromosome"/>
</dbReference>
<dbReference type="eggNOG" id="COG1262">
    <property type="taxonomic scope" value="Bacteria"/>
</dbReference>
<reference evidence="1 2" key="2">
    <citation type="journal article" date="2012" name="Int. J. Syst. Evol. Microbiol.">
        <title>Magnetococcus marinus gen. nov., sp. nov., a marine, magnetotactic bacterium that represents a novel lineage (Magnetococcaceae fam. nov.; Magnetococcales ord. nov.) at the base of the Alphaproteobacteria.</title>
        <authorList>
            <person name="Bazylinski D.A."/>
            <person name="Williams T.J."/>
            <person name="Lefevre C.T."/>
            <person name="Berg R.J."/>
            <person name="Zhang C.L."/>
            <person name="Bowser S.S."/>
            <person name="Dean A.J."/>
            <person name="Beveridge T.J."/>
        </authorList>
    </citation>
    <scope>NUCLEOTIDE SEQUENCE [LARGE SCALE GENOMIC DNA]</scope>
    <source>
        <strain evidence="2">ATCC BAA-1437 / JCM 17883 / MC-1</strain>
    </source>
</reference>
<dbReference type="KEGG" id="mgm:Mmc1_0917"/>
<reference evidence="2" key="1">
    <citation type="journal article" date="2009" name="Appl. Environ. Microbiol.">
        <title>Complete genome sequence of the chemolithoautotrophic marine magnetotactic coccus strain MC-1.</title>
        <authorList>
            <person name="Schubbe S."/>
            <person name="Williams T.J."/>
            <person name="Xie G."/>
            <person name="Kiss H.E."/>
            <person name="Brettin T.S."/>
            <person name="Martinez D."/>
            <person name="Ross C.A."/>
            <person name="Schuler D."/>
            <person name="Cox B.L."/>
            <person name="Nealson K.H."/>
            <person name="Bazylinski D.A."/>
        </authorList>
    </citation>
    <scope>NUCLEOTIDE SEQUENCE [LARGE SCALE GENOMIC DNA]</scope>
    <source>
        <strain evidence="2">ATCC BAA-1437 / JCM 17883 / MC-1</strain>
    </source>
</reference>
<gene>
    <name evidence="1" type="ordered locus">Mmc1_0917</name>
</gene>
<accession>A0L643</accession>
<dbReference type="EMBL" id="CP000471">
    <property type="protein sequence ID" value="ABK43436.1"/>
    <property type="molecule type" value="Genomic_DNA"/>
</dbReference>
<dbReference type="Pfam" id="PF07277">
    <property type="entry name" value="SapC"/>
    <property type="match status" value="1"/>
</dbReference>
<evidence type="ECO:0000313" key="1">
    <source>
        <dbReference type="EMBL" id="ABK43436.1"/>
    </source>
</evidence>
<evidence type="ECO:0008006" key="3">
    <source>
        <dbReference type="Google" id="ProtNLM"/>
    </source>
</evidence>
<dbReference type="HOGENOM" id="CLU_074824_1_1_5"/>
<dbReference type="AlphaFoldDB" id="A0L643"/>
<dbReference type="OrthoDB" id="9806524at2"/>
<dbReference type="RefSeq" id="WP_011712593.1">
    <property type="nucleotide sequence ID" value="NC_008576.1"/>
</dbReference>
<dbReference type="STRING" id="156889.Mmc1_0917"/>